<feature type="transmembrane region" description="Helical" evidence="1">
    <location>
        <begin position="161"/>
        <end position="180"/>
    </location>
</feature>
<proteinExistence type="predicted"/>
<protein>
    <submittedName>
        <fullName evidence="2">YniB-like protein</fullName>
    </submittedName>
</protein>
<dbReference type="Pfam" id="PF14002">
    <property type="entry name" value="YniB"/>
    <property type="match status" value="1"/>
</dbReference>
<keyword evidence="1" id="KW-0472">Membrane</keyword>
<evidence type="ECO:0000313" key="3">
    <source>
        <dbReference type="Proteomes" id="UP000198512"/>
    </source>
</evidence>
<dbReference type="Proteomes" id="UP000198512">
    <property type="component" value="Unassembled WGS sequence"/>
</dbReference>
<keyword evidence="1" id="KW-1133">Transmembrane helix</keyword>
<evidence type="ECO:0000256" key="1">
    <source>
        <dbReference type="SAM" id="Phobius"/>
    </source>
</evidence>
<name>A0ABY1BL64_9PSED</name>
<gene>
    <name evidence="2" type="ORF">SAMN05216600_1157</name>
</gene>
<feature type="transmembrane region" description="Helical" evidence="1">
    <location>
        <begin position="89"/>
        <end position="108"/>
    </location>
</feature>
<keyword evidence="3" id="KW-1185">Reference proteome</keyword>
<reference evidence="2 3" key="1">
    <citation type="submission" date="2016-10" db="EMBL/GenBank/DDBJ databases">
        <authorList>
            <person name="Varghese N."/>
            <person name="Submissions S."/>
        </authorList>
    </citation>
    <scope>NUCLEOTIDE SEQUENCE [LARGE SCALE GENOMIC DNA]</scope>
    <source>
        <strain evidence="2 3">CIP 109853</strain>
    </source>
</reference>
<dbReference type="InterPro" id="IPR025229">
    <property type="entry name" value="YniB-like"/>
</dbReference>
<dbReference type="RefSeq" id="WP_069519592.1">
    <property type="nucleotide sequence ID" value="NZ_FOFP01000015.1"/>
</dbReference>
<feature type="transmembrane region" description="Helical" evidence="1">
    <location>
        <begin position="12"/>
        <end position="37"/>
    </location>
</feature>
<keyword evidence="1" id="KW-0812">Transmembrane</keyword>
<dbReference type="EMBL" id="FOFP01000015">
    <property type="protein sequence ID" value="SER09334.1"/>
    <property type="molecule type" value="Genomic_DNA"/>
</dbReference>
<organism evidence="2 3">
    <name type="scientific">Pseudomonas cuatrocienegasensis</name>
    <dbReference type="NCBI Taxonomy" id="543360"/>
    <lineage>
        <taxon>Bacteria</taxon>
        <taxon>Pseudomonadati</taxon>
        <taxon>Pseudomonadota</taxon>
        <taxon>Gammaproteobacteria</taxon>
        <taxon>Pseudomonadales</taxon>
        <taxon>Pseudomonadaceae</taxon>
        <taxon>Pseudomonas</taxon>
    </lineage>
</organism>
<comment type="caution">
    <text evidence="2">The sequence shown here is derived from an EMBL/GenBank/DDBJ whole genome shotgun (WGS) entry which is preliminary data.</text>
</comment>
<accession>A0ABY1BL64</accession>
<evidence type="ECO:0000313" key="2">
    <source>
        <dbReference type="EMBL" id="SER09334.1"/>
    </source>
</evidence>
<sequence>MNYRQAKRKAANQAIIAFVVMVSGLIASIVSAMKMIYFRLDDGTALSGMLTAPLKNLISYLYYQPWFPEWLWQICPTPNPFAITDPENIKFLVVYAAIFVGAAISAGARKSKVRLAKINEEIENELLRQSLRGESTSNSRASMEENAVIPQQSIFSQVHQLYLAPIVVTIIGALLLKFGFGI</sequence>